<keyword evidence="12" id="KW-1185">Reference proteome</keyword>
<dbReference type="PANTHER" id="PTHR46173:SF1">
    <property type="entry name" value="CCA TRNA NUCLEOTIDYLTRANSFERASE 1, MITOCHONDRIAL"/>
    <property type="match status" value="1"/>
</dbReference>
<evidence type="ECO:0000256" key="6">
    <source>
        <dbReference type="ARBA" id="ARBA00022741"/>
    </source>
</evidence>
<dbReference type="GO" id="GO:0046872">
    <property type="term" value="F:metal ion binding"/>
    <property type="evidence" value="ECO:0007669"/>
    <property type="project" value="UniProtKB-KW"/>
</dbReference>
<evidence type="ECO:0000256" key="1">
    <source>
        <dbReference type="ARBA" id="ARBA00001946"/>
    </source>
</evidence>
<reference evidence="11 12" key="1">
    <citation type="submission" date="2016-10" db="EMBL/GenBank/DDBJ databases">
        <authorList>
            <person name="de Groot N.N."/>
        </authorList>
    </citation>
    <scope>NUCLEOTIDE SEQUENCE [LARGE SCALE GENOMIC DNA]</scope>
    <source>
        <strain evidence="11 12">DSM 27842</strain>
    </source>
</reference>
<comment type="cofactor">
    <cofactor evidence="1">
        <name>Mg(2+)</name>
        <dbReference type="ChEBI" id="CHEBI:18420"/>
    </cofactor>
</comment>
<dbReference type="GO" id="GO:0000166">
    <property type="term" value="F:nucleotide binding"/>
    <property type="evidence" value="ECO:0007669"/>
    <property type="project" value="UniProtKB-KW"/>
</dbReference>
<dbReference type="PANTHER" id="PTHR46173">
    <property type="entry name" value="CCA TRNA NUCLEOTIDYLTRANSFERASE 1, MITOCHONDRIAL"/>
    <property type="match status" value="1"/>
</dbReference>
<keyword evidence="7" id="KW-0460">Magnesium</keyword>
<evidence type="ECO:0000256" key="7">
    <source>
        <dbReference type="ARBA" id="ARBA00022842"/>
    </source>
</evidence>
<feature type="domain" description="Poly A polymerase head" evidence="9">
    <location>
        <begin position="30"/>
        <end position="151"/>
    </location>
</feature>
<evidence type="ECO:0000256" key="4">
    <source>
        <dbReference type="ARBA" id="ARBA00022695"/>
    </source>
</evidence>
<evidence type="ECO:0000313" key="11">
    <source>
        <dbReference type="EMBL" id="SEO09648.1"/>
    </source>
</evidence>
<accession>A0A1H8LXM0</accession>
<dbReference type="EMBL" id="FODS01000001">
    <property type="protein sequence ID" value="SEO09648.1"/>
    <property type="molecule type" value="Genomic_DNA"/>
</dbReference>
<dbReference type="STRING" id="569882.SAMN04490248_101332"/>
<protein>
    <submittedName>
        <fullName evidence="11">Poly(A) polymerase</fullName>
    </submittedName>
</protein>
<evidence type="ECO:0000256" key="3">
    <source>
        <dbReference type="ARBA" id="ARBA00022694"/>
    </source>
</evidence>
<dbReference type="Pfam" id="PF12627">
    <property type="entry name" value="PolyA_pol_RNAbd"/>
    <property type="match status" value="1"/>
</dbReference>
<dbReference type="GO" id="GO:0016779">
    <property type="term" value="F:nucleotidyltransferase activity"/>
    <property type="evidence" value="ECO:0007669"/>
    <property type="project" value="UniProtKB-KW"/>
</dbReference>
<evidence type="ECO:0000256" key="2">
    <source>
        <dbReference type="ARBA" id="ARBA00022679"/>
    </source>
</evidence>
<sequence>MTVISGDWFTAPDTRAVCDMLTGAGHQALFVGGCVRNALLGVPVADVDIATDARPERVIELARAAGLDPVPTGIEHGTITVVAGGIPHEVTTFRKDVETDGRRAVVAFSSRVEDDAHRRDFTMNALYATPDGAVVDPLGGGLADLRARRVRFIDDADQRIREDYLRILRYFRFHAHYGDAARGMDREALSAIAEHAHGLDALSSERITAEFLKLLAAPDPAPALAAMRACGVLTHILPGGDDTALAPLVHLEGDAPPDPLRRLAALGGEAAARLRLSKRQARRLANLREAAGSPDGPATLGYRHGEDTARDILLIRAASLGQTLADTTLQEARAGAAAIFPVAPADLMPAYRGKALGDRLKALEALWIASGFTLTRDDLLSRSDDLPPL</sequence>
<organism evidence="11 12">
    <name type="scientific">Salinihabitans flavidus</name>
    <dbReference type="NCBI Taxonomy" id="569882"/>
    <lineage>
        <taxon>Bacteria</taxon>
        <taxon>Pseudomonadati</taxon>
        <taxon>Pseudomonadota</taxon>
        <taxon>Alphaproteobacteria</taxon>
        <taxon>Rhodobacterales</taxon>
        <taxon>Roseobacteraceae</taxon>
        <taxon>Salinihabitans</taxon>
    </lineage>
</organism>
<comment type="similarity">
    <text evidence="8">Belongs to the tRNA nucleotidyltransferase/poly(A) polymerase family.</text>
</comment>
<dbReference type="Gene3D" id="1.10.3090.10">
    <property type="entry name" value="cca-adding enzyme, domain 2"/>
    <property type="match status" value="1"/>
</dbReference>
<keyword evidence="6" id="KW-0547">Nucleotide-binding</keyword>
<dbReference type="Proteomes" id="UP000198893">
    <property type="component" value="Unassembled WGS sequence"/>
</dbReference>
<keyword evidence="8" id="KW-0694">RNA-binding</keyword>
<dbReference type="Gene3D" id="3.30.460.10">
    <property type="entry name" value="Beta Polymerase, domain 2"/>
    <property type="match status" value="1"/>
</dbReference>
<dbReference type="GO" id="GO:0008033">
    <property type="term" value="P:tRNA processing"/>
    <property type="evidence" value="ECO:0007669"/>
    <property type="project" value="UniProtKB-KW"/>
</dbReference>
<dbReference type="SUPFAM" id="SSF81301">
    <property type="entry name" value="Nucleotidyltransferase"/>
    <property type="match status" value="1"/>
</dbReference>
<keyword evidence="5" id="KW-0479">Metal-binding</keyword>
<dbReference type="OrthoDB" id="9805698at2"/>
<dbReference type="InterPro" id="IPR043519">
    <property type="entry name" value="NT_sf"/>
</dbReference>
<evidence type="ECO:0000256" key="5">
    <source>
        <dbReference type="ARBA" id="ARBA00022723"/>
    </source>
</evidence>
<dbReference type="InterPro" id="IPR002646">
    <property type="entry name" value="PolA_pol_head_dom"/>
</dbReference>
<feature type="domain" description="tRNA nucleotidyltransferase/poly(A) polymerase RNA and SrmB- binding" evidence="10">
    <location>
        <begin position="184"/>
        <end position="240"/>
    </location>
</feature>
<evidence type="ECO:0000256" key="8">
    <source>
        <dbReference type="RuleBase" id="RU003953"/>
    </source>
</evidence>
<evidence type="ECO:0000259" key="10">
    <source>
        <dbReference type="Pfam" id="PF12627"/>
    </source>
</evidence>
<name>A0A1H8LXM0_9RHOB</name>
<evidence type="ECO:0000259" key="9">
    <source>
        <dbReference type="Pfam" id="PF01743"/>
    </source>
</evidence>
<dbReference type="GO" id="GO:0000049">
    <property type="term" value="F:tRNA binding"/>
    <property type="evidence" value="ECO:0007669"/>
    <property type="project" value="TreeGrafter"/>
</dbReference>
<dbReference type="RefSeq" id="WP_093114882.1">
    <property type="nucleotide sequence ID" value="NZ_FODS01000001.1"/>
</dbReference>
<dbReference type="SUPFAM" id="SSF81891">
    <property type="entry name" value="Poly A polymerase C-terminal region-like"/>
    <property type="match status" value="1"/>
</dbReference>
<dbReference type="InterPro" id="IPR032828">
    <property type="entry name" value="PolyA_RNA-bd"/>
</dbReference>
<evidence type="ECO:0000313" key="12">
    <source>
        <dbReference type="Proteomes" id="UP000198893"/>
    </source>
</evidence>
<gene>
    <name evidence="11" type="ORF">SAMN04490248_101332</name>
</gene>
<keyword evidence="3" id="KW-0819">tRNA processing</keyword>
<dbReference type="CDD" id="cd05398">
    <property type="entry name" value="NT_ClassII-CCAase"/>
    <property type="match status" value="1"/>
</dbReference>
<proteinExistence type="inferred from homology"/>
<dbReference type="AlphaFoldDB" id="A0A1H8LXM0"/>
<keyword evidence="4" id="KW-0548">Nucleotidyltransferase</keyword>
<dbReference type="Pfam" id="PF01743">
    <property type="entry name" value="PolyA_pol"/>
    <property type="match status" value="1"/>
</dbReference>
<keyword evidence="2 8" id="KW-0808">Transferase</keyword>
<dbReference type="InterPro" id="IPR050264">
    <property type="entry name" value="Bact_CCA-adding_enz_type3_sf"/>
</dbReference>